<reference evidence="1 2" key="1">
    <citation type="submission" date="2018-06" db="EMBL/GenBank/DDBJ databases">
        <title>Extensive metabolic versatility and redundancy in microbially diverse, dynamic hydrothermal sediments.</title>
        <authorList>
            <person name="Dombrowski N."/>
            <person name="Teske A."/>
            <person name="Baker B.J."/>
        </authorList>
    </citation>
    <scope>NUCLEOTIDE SEQUENCE [LARGE SCALE GENOMIC DNA]</scope>
    <source>
        <strain evidence="1">B79_G16</strain>
    </source>
</reference>
<proteinExistence type="predicted"/>
<gene>
    <name evidence="1" type="ORF">DRH29_00015</name>
</gene>
<dbReference type="EMBL" id="QMNG01000001">
    <property type="protein sequence ID" value="RLC37792.1"/>
    <property type="molecule type" value="Genomic_DNA"/>
</dbReference>
<dbReference type="Proteomes" id="UP000281261">
    <property type="component" value="Unassembled WGS sequence"/>
</dbReference>
<sequence>MKEKDRPIILDVDKIIANLGRRRSGSIVYLRVDPAGKDRNSLIVQRGKRQEGFLHLCLPELKHKLRQMGYVVVVTPEARRVIKKLDKEWIEWLGRYARSFEDSAREDKRVRTIDPRFRNIVIGGGTAA</sequence>
<name>A0A420ZDX6_UNCK3</name>
<accession>A0A420ZDX6</accession>
<protein>
    <submittedName>
        <fullName evidence="1">Uncharacterized protein</fullName>
    </submittedName>
</protein>
<comment type="caution">
    <text evidence="1">The sequence shown here is derived from an EMBL/GenBank/DDBJ whole genome shotgun (WGS) entry which is preliminary data.</text>
</comment>
<dbReference type="AlphaFoldDB" id="A0A420ZDX6"/>
<evidence type="ECO:0000313" key="1">
    <source>
        <dbReference type="EMBL" id="RLC37792.1"/>
    </source>
</evidence>
<evidence type="ECO:0000313" key="2">
    <source>
        <dbReference type="Proteomes" id="UP000281261"/>
    </source>
</evidence>
<organism evidence="1 2">
    <name type="scientific">candidate division Kazan bacterium</name>
    <dbReference type="NCBI Taxonomy" id="2202143"/>
    <lineage>
        <taxon>Bacteria</taxon>
        <taxon>Bacteria division Kazan-3B-28</taxon>
    </lineage>
</organism>